<feature type="active site" description="Charge relay system" evidence="1">
    <location>
        <position position="561"/>
    </location>
</feature>
<keyword evidence="1" id="KW-0106">Calcium</keyword>
<dbReference type="Gene3D" id="3.40.50.200">
    <property type="entry name" value="Peptidase S8/S53 domain"/>
    <property type="match status" value="1"/>
</dbReference>
<dbReference type="CDD" id="cd04056">
    <property type="entry name" value="Peptidases_S53"/>
    <property type="match status" value="1"/>
</dbReference>
<proteinExistence type="predicted"/>
<reference evidence="3 4" key="1">
    <citation type="submission" date="2019-03" db="EMBL/GenBank/DDBJ databases">
        <title>Genomic Encyclopedia of Type Strains, Phase IV (KMG-IV): sequencing the most valuable type-strain genomes for metagenomic binning, comparative biology and taxonomic classification.</title>
        <authorList>
            <person name="Goeker M."/>
        </authorList>
    </citation>
    <scope>NUCLEOTIDE SEQUENCE [LARGE SCALE GENOMIC DNA]</scope>
    <source>
        <strain evidence="3 4">DSM 9035</strain>
    </source>
</reference>
<feature type="binding site" evidence="1">
    <location>
        <position position="641"/>
    </location>
    <ligand>
        <name>Ca(2+)</name>
        <dbReference type="ChEBI" id="CHEBI:29108"/>
    </ligand>
</feature>
<evidence type="ECO:0000256" key="1">
    <source>
        <dbReference type="PROSITE-ProRule" id="PRU01032"/>
    </source>
</evidence>
<feature type="binding site" evidence="1">
    <location>
        <position position="606"/>
    </location>
    <ligand>
        <name>Ca(2+)</name>
        <dbReference type="ChEBI" id="CHEBI:29108"/>
    </ligand>
</feature>
<dbReference type="InterPro" id="IPR036852">
    <property type="entry name" value="Peptidase_S8/S53_dom_sf"/>
</dbReference>
<organism evidence="3 4">
    <name type="scientific">Aquabacter spiritensis</name>
    <dbReference type="NCBI Taxonomy" id="933073"/>
    <lineage>
        <taxon>Bacteria</taxon>
        <taxon>Pseudomonadati</taxon>
        <taxon>Pseudomonadota</taxon>
        <taxon>Alphaproteobacteria</taxon>
        <taxon>Hyphomicrobiales</taxon>
        <taxon>Xanthobacteraceae</taxon>
        <taxon>Aquabacter</taxon>
    </lineage>
</organism>
<accession>A0A4R3LR72</accession>
<dbReference type="InterPro" id="IPR050819">
    <property type="entry name" value="Tripeptidyl-peptidase_I"/>
</dbReference>
<keyword evidence="1" id="KW-0479">Metal-binding</keyword>
<dbReference type="PANTHER" id="PTHR14218:SF15">
    <property type="entry name" value="TRIPEPTIDYL-PEPTIDASE 1"/>
    <property type="match status" value="1"/>
</dbReference>
<dbReference type="GO" id="GO:0006508">
    <property type="term" value="P:proteolysis"/>
    <property type="evidence" value="ECO:0007669"/>
    <property type="project" value="UniProtKB-KW"/>
</dbReference>
<protein>
    <submittedName>
        <fullName evidence="3">Uncharacterized protein DUF4114</fullName>
    </submittedName>
</protein>
<name>A0A4R3LR72_9HYPH</name>
<evidence type="ECO:0000313" key="4">
    <source>
        <dbReference type="Proteomes" id="UP000294664"/>
    </source>
</evidence>
<dbReference type="GO" id="GO:0046872">
    <property type="term" value="F:metal ion binding"/>
    <property type="evidence" value="ECO:0007669"/>
    <property type="project" value="UniProtKB-UniRule"/>
</dbReference>
<keyword evidence="1" id="KW-0378">Hydrolase</keyword>
<dbReference type="Pfam" id="PF13448">
    <property type="entry name" value="DUF4114"/>
    <property type="match status" value="1"/>
</dbReference>
<dbReference type="EMBL" id="SMAI01000011">
    <property type="protein sequence ID" value="TCT02982.1"/>
    <property type="molecule type" value="Genomic_DNA"/>
</dbReference>
<dbReference type="OrthoDB" id="9002785at2"/>
<gene>
    <name evidence="3" type="ORF">EDC64_111154</name>
</gene>
<evidence type="ECO:0000259" key="2">
    <source>
        <dbReference type="PROSITE" id="PS51695"/>
    </source>
</evidence>
<feature type="domain" description="Peptidase S53" evidence="2">
    <location>
        <begin position="216"/>
        <end position="663"/>
    </location>
</feature>
<dbReference type="InterPro" id="IPR025193">
    <property type="entry name" value="DUF4114"/>
</dbReference>
<dbReference type="GO" id="GO:0008240">
    <property type="term" value="F:tripeptidyl-peptidase activity"/>
    <property type="evidence" value="ECO:0007669"/>
    <property type="project" value="TreeGrafter"/>
</dbReference>
<keyword evidence="1" id="KW-0645">Protease</keyword>
<dbReference type="InterPro" id="IPR030400">
    <property type="entry name" value="Sedolisin_dom"/>
</dbReference>
<dbReference type="PANTHER" id="PTHR14218">
    <property type="entry name" value="PROTEASE S8 TRIPEPTIDYL PEPTIDASE I CLN2"/>
    <property type="match status" value="1"/>
</dbReference>
<feature type="binding site" evidence="1">
    <location>
        <position position="607"/>
    </location>
    <ligand>
        <name>Ca(2+)</name>
        <dbReference type="ChEBI" id="CHEBI:29108"/>
    </ligand>
</feature>
<keyword evidence="4" id="KW-1185">Reference proteome</keyword>
<evidence type="ECO:0000313" key="3">
    <source>
        <dbReference type="EMBL" id="TCT02982.1"/>
    </source>
</evidence>
<dbReference type="Proteomes" id="UP000294664">
    <property type="component" value="Unassembled WGS sequence"/>
</dbReference>
<feature type="active site" description="Charge relay system" evidence="1">
    <location>
        <position position="293"/>
    </location>
</feature>
<sequence>MAYTEIQNSSYLQFTGYSLVDLSATVQHAYRFGDSDYETADSSDLINVAIILPRANDPTALLEADWGTRQQMLAELGSDGVWDTYGADSTTYSDVVSYFGGDNSEDQIYPTFPYDAYSNTYVSSAESRTLWVQMDGTTFSQFFGTTLYYCTSQEFYFWEGNLNLPDDFGWELGGLWFDASNSPEGENQAHDASVALPQGVQSIGNTLTATNTATSLNPQDIAADFYNFPLNGEAVPTGAIGLVEPGIGTAIPGPDSFDHYTKEYRKSVGVSGDGLVYTQGAVGQSYPDNGGLERSLDVGVVTAINPNSDIAMYVGSGDQYGATSSVFTAYQSAIWQDPDTVPVGWTNPAVISSSWGDGNNPDPSSLFYSAYSELFVDAALNNQTIFTALGDGGSGNQQSNGLTNVTYNYASPYSVLVGGTSVSTVSQATQDYTLTPFLQLAAGGDRATLWRLVAGGLTSSPKDANATQQFIEVVWNQYYLDGTTLTADGYTSNNTTSGGVDTTQPTPSYQLDFGLTPTTTTNPYPGQGRGLPDVAANAGGNTYYVVPSPDMKDIYYDWGTSAATPLWASLAIQFNAIFADQGLPQLGYMTDLLYLAAAVAPGAFNDITMGNNMSSYRLGGTYDSQGEMITPTGYGYEATPGYDLTTGLGSPNGLLLARTLTAIAHSQMSYPLSPDVIVQLPVDPSDPASAVELVSGTRQSLMFQPILAADDAWSLSLGGSDISFSGTASGSYAWTSQLAQQSLQQDFSADLVTLFDRFSQGTVYQTVVEAGAGIGVDIQGAATSLPQINLTSAFGFVDFTDADGDSAIQVARAVAIAETALATDDQTAIMRMRQNGMNDVSVLFYEVDDFAGTVDGLAPGDAGYDAAATARAYQESGGATWIAGKGYGQYGEAELIDVDSGDLIAMILSNGTDTFYAFAQANEQVDGQSVAHLWSYGLNTWGWEDLYGGGDRDYNDLVVQLDFTSAYGSGWIA</sequence>
<feature type="active site" description="Charge relay system" evidence="1">
    <location>
        <position position="297"/>
    </location>
</feature>
<dbReference type="SUPFAM" id="SSF52743">
    <property type="entry name" value="Subtilisin-like"/>
    <property type="match status" value="1"/>
</dbReference>
<comment type="cofactor">
    <cofactor evidence="1">
        <name>Ca(2+)</name>
        <dbReference type="ChEBI" id="CHEBI:29108"/>
    </cofactor>
    <text evidence="1">Binds 1 Ca(2+) ion per subunit.</text>
</comment>
<dbReference type="GO" id="GO:0004252">
    <property type="term" value="F:serine-type endopeptidase activity"/>
    <property type="evidence" value="ECO:0007669"/>
    <property type="project" value="UniProtKB-UniRule"/>
</dbReference>
<dbReference type="PROSITE" id="PS51695">
    <property type="entry name" value="SEDOLISIN"/>
    <property type="match status" value="1"/>
</dbReference>
<comment type="caution">
    <text evidence="3">The sequence shown here is derived from an EMBL/GenBank/DDBJ whole genome shotgun (WGS) entry which is preliminary data.</text>
</comment>
<dbReference type="AlphaFoldDB" id="A0A4R3LR72"/>
<keyword evidence="1" id="KW-0720">Serine protease</keyword>
<dbReference type="RefSeq" id="WP_132033498.1">
    <property type="nucleotide sequence ID" value="NZ_SMAI01000011.1"/>
</dbReference>
<feature type="binding site" evidence="1">
    <location>
        <position position="643"/>
    </location>
    <ligand>
        <name>Ca(2+)</name>
        <dbReference type="ChEBI" id="CHEBI:29108"/>
    </ligand>
</feature>